<feature type="region of interest" description="Disordered" evidence="1">
    <location>
        <begin position="37"/>
        <end position="66"/>
    </location>
</feature>
<protein>
    <submittedName>
        <fullName evidence="2">Uncharacterized protein</fullName>
    </submittedName>
</protein>
<dbReference type="Proteomes" id="UP001604277">
    <property type="component" value="Unassembled WGS sequence"/>
</dbReference>
<comment type="caution">
    <text evidence="2">The sequence shown here is derived from an EMBL/GenBank/DDBJ whole genome shotgun (WGS) entry which is preliminary data.</text>
</comment>
<evidence type="ECO:0000256" key="1">
    <source>
        <dbReference type="SAM" id="MobiDB-lite"/>
    </source>
</evidence>
<organism evidence="2 3">
    <name type="scientific">Forsythia ovata</name>
    <dbReference type="NCBI Taxonomy" id="205694"/>
    <lineage>
        <taxon>Eukaryota</taxon>
        <taxon>Viridiplantae</taxon>
        <taxon>Streptophyta</taxon>
        <taxon>Embryophyta</taxon>
        <taxon>Tracheophyta</taxon>
        <taxon>Spermatophyta</taxon>
        <taxon>Magnoliopsida</taxon>
        <taxon>eudicotyledons</taxon>
        <taxon>Gunneridae</taxon>
        <taxon>Pentapetalae</taxon>
        <taxon>asterids</taxon>
        <taxon>lamiids</taxon>
        <taxon>Lamiales</taxon>
        <taxon>Oleaceae</taxon>
        <taxon>Forsythieae</taxon>
        <taxon>Forsythia</taxon>
    </lineage>
</organism>
<gene>
    <name evidence="2" type="ORF">Fot_25018</name>
</gene>
<dbReference type="AlphaFoldDB" id="A0ABD1U7X7"/>
<reference evidence="3" key="1">
    <citation type="submission" date="2024-07" db="EMBL/GenBank/DDBJ databases">
        <title>Two chromosome-level genome assemblies of Korean endemic species Abeliophyllum distichum and Forsythia ovata (Oleaceae).</title>
        <authorList>
            <person name="Jang H."/>
        </authorList>
    </citation>
    <scope>NUCLEOTIDE SEQUENCE [LARGE SCALE GENOMIC DNA]</scope>
</reference>
<evidence type="ECO:0000313" key="3">
    <source>
        <dbReference type="Proteomes" id="UP001604277"/>
    </source>
</evidence>
<keyword evidence="3" id="KW-1185">Reference proteome</keyword>
<dbReference type="EMBL" id="JBFOLJ010000007">
    <property type="protein sequence ID" value="KAL2521095.1"/>
    <property type="molecule type" value="Genomic_DNA"/>
</dbReference>
<proteinExistence type="predicted"/>
<evidence type="ECO:0000313" key="2">
    <source>
        <dbReference type="EMBL" id="KAL2521095.1"/>
    </source>
</evidence>
<accession>A0ABD1U7X7</accession>
<name>A0ABD1U7X7_9LAMI</name>
<sequence length="131" mass="13912">MSTQIFGGHLDNLELAASSLANNGYAISIKHFENTPSEFSSRMSTSRPEMSLTQEPRASGSGISTPGYANTLSSTGQLAFGSMAPPTFYLQANFPQSGLVPVSGGSQGFFSCEWFNMIVHCLSVRICTGSD</sequence>